<evidence type="ECO:0000259" key="1">
    <source>
        <dbReference type="PROSITE" id="PS50024"/>
    </source>
</evidence>
<dbReference type="InterPro" id="IPR009003">
    <property type="entry name" value="Peptidase_S1_PA"/>
</dbReference>
<dbReference type="SUPFAM" id="SSF50494">
    <property type="entry name" value="Trypsin-like serine proteases"/>
    <property type="match status" value="1"/>
</dbReference>
<dbReference type="Pfam" id="PF01390">
    <property type="entry name" value="SEA"/>
    <property type="match status" value="2"/>
</dbReference>
<keyword evidence="3" id="KW-1185">Reference proteome</keyword>
<name>A0AAV6GVX3_9TELE</name>
<dbReference type="InterPro" id="IPR036364">
    <property type="entry name" value="SEA_dom_sf"/>
</dbReference>
<proteinExistence type="predicted"/>
<dbReference type="InterPro" id="IPR000082">
    <property type="entry name" value="SEA_dom"/>
</dbReference>
<evidence type="ECO:0000313" key="3">
    <source>
        <dbReference type="Proteomes" id="UP000823561"/>
    </source>
</evidence>
<reference evidence="2" key="1">
    <citation type="submission" date="2020-10" db="EMBL/GenBank/DDBJ databases">
        <title>Chromosome-scale genome assembly of the Allis shad, Alosa alosa.</title>
        <authorList>
            <person name="Margot Z."/>
            <person name="Christophe K."/>
            <person name="Cabau C."/>
            <person name="Louis A."/>
            <person name="Berthelot C."/>
            <person name="Parey E."/>
            <person name="Roest Crollius H."/>
            <person name="Montfort J."/>
            <person name="Robinson-Rechavi M."/>
            <person name="Bucao C."/>
            <person name="Bouchez O."/>
            <person name="Gislard M."/>
            <person name="Lluch J."/>
            <person name="Milhes M."/>
            <person name="Lampietro C."/>
            <person name="Lopez Roques C."/>
            <person name="Donnadieu C."/>
            <person name="Braasch I."/>
            <person name="Desvignes T."/>
            <person name="Postlethwait J."/>
            <person name="Bobe J."/>
            <person name="Guiguen Y."/>
        </authorList>
    </citation>
    <scope>NUCLEOTIDE SEQUENCE</scope>
    <source>
        <strain evidence="2">M-15738</strain>
        <tissue evidence="2">Blood</tissue>
    </source>
</reference>
<feature type="domain" description="SEA" evidence="1">
    <location>
        <begin position="196"/>
        <end position="317"/>
    </location>
</feature>
<organism evidence="2 3">
    <name type="scientific">Alosa alosa</name>
    <name type="common">allis shad</name>
    <dbReference type="NCBI Taxonomy" id="278164"/>
    <lineage>
        <taxon>Eukaryota</taxon>
        <taxon>Metazoa</taxon>
        <taxon>Chordata</taxon>
        <taxon>Craniata</taxon>
        <taxon>Vertebrata</taxon>
        <taxon>Euteleostomi</taxon>
        <taxon>Actinopterygii</taxon>
        <taxon>Neopterygii</taxon>
        <taxon>Teleostei</taxon>
        <taxon>Clupei</taxon>
        <taxon>Clupeiformes</taxon>
        <taxon>Clupeoidei</taxon>
        <taxon>Clupeidae</taxon>
        <taxon>Alosa</taxon>
    </lineage>
</organism>
<dbReference type="SUPFAM" id="SSF82671">
    <property type="entry name" value="SEA domain"/>
    <property type="match status" value="2"/>
</dbReference>
<gene>
    <name evidence="2" type="ORF">AALO_G00090260</name>
</gene>
<dbReference type="Proteomes" id="UP000823561">
    <property type="component" value="Chromosome 7"/>
</dbReference>
<sequence>MVSKQDSVWIQSGVVSFGFQSCDEPAVFTRVSRYESWINSQISTNQPGFVQFTSSGADADNSCSCFTTTTTATTTTQPTRPAPTVVLQFVLTIVYTEALSNPQSQEFQQQAAQVVAVCDAVYRTQYGTLFVRTIVVAFWQSSRNRMEMAIELVFNEYSIESVPDRMDIVNTLKEAVSDPASNYTLPVDVDSIRVISAPRTASNFQFATSETFNMALSNSSSNAFKDRASLIKRQLEPFFIEDFTPHFISLNVKSFRQGSIVHETDLTFTANGILPSSTAIYNTLLRAAESGELSFTITALLPGVVSSVASVFSSWSLVVISLLVQLQWLTQ</sequence>
<dbReference type="InterPro" id="IPR043504">
    <property type="entry name" value="Peptidase_S1_PA_chymotrypsin"/>
</dbReference>
<accession>A0AAV6GVX3</accession>
<dbReference type="Gene3D" id="3.30.70.960">
    <property type="entry name" value="SEA domain"/>
    <property type="match status" value="2"/>
</dbReference>
<dbReference type="EMBL" id="JADWDJ010000007">
    <property type="protein sequence ID" value="KAG5277686.1"/>
    <property type="molecule type" value="Genomic_DNA"/>
</dbReference>
<dbReference type="AlphaFoldDB" id="A0AAV6GVX3"/>
<dbReference type="PROSITE" id="PS51257">
    <property type="entry name" value="PROKAR_LIPOPROTEIN"/>
    <property type="match status" value="1"/>
</dbReference>
<dbReference type="Gene3D" id="2.40.10.10">
    <property type="entry name" value="Trypsin-like serine proteases"/>
    <property type="match status" value="1"/>
</dbReference>
<protein>
    <recommendedName>
        <fullName evidence="1">SEA domain-containing protein</fullName>
    </recommendedName>
</protein>
<evidence type="ECO:0000313" key="2">
    <source>
        <dbReference type="EMBL" id="KAG5277686.1"/>
    </source>
</evidence>
<dbReference type="PROSITE" id="PS50024">
    <property type="entry name" value="SEA"/>
    <property type="match status" value="1"/>
</dbReference>
<comment type="caution">
    <text evidence="2">The sequence shown here is derived from an EMBL/GenBank/DDBJ whole genome shotgun (WGS) entry which is preliminary data.</text>
</comment>